<accession>A0A0E9RUK7</accession>
<reference evidence="2" key="1">
    <citation type="submission" date="2014-11" db="EMBL/GenBank/DDBJ databases">
        <authorList>
            <person name="Amaro Gonzalez C."/>
        </authorList>
    </citation>
    <scope>NUCLEOTIDE SEQUENCE</scope>
</reference>
<dbReference type="EMBL" id="GBXM01075741">
    <property type="protein sequence ID" value="JAH32836.1"/>
    <property type="molecule type" value="Transcribed_RNA"/>
</dbReference>
<protein>
    <submittedName>
        <fullName evidence="2">Uncharacterized protein</fullName>
    </submittedName>
</protein>
<keyword evidence="1" id="KW-0472">Membrane</keyword>
<evidence type="ECO:0000256" key="1">
    <source>
        <dbReference type="SAM" id="Phobius"/>
    </source>
</evidence>
<feature type="transmembrane region" description="Helical" evidence="1">
    <location>
        <begin position="31"/>
        <end position="54"/>
    </location>
</feature>
<sequence length="63" mass="7350">MINCKFQINRPIASTIRAAKRDSLPQFTLGWGLWGSYFAKVVCHVLFCGFFLNFEMKLFLLIF</sequence>
<keyword evidence="1" id="KW-0812">Transmembrane</keyword>
<organism evidence="2">
    <name type="scientific">Anguilla anguilla</name>
    <name type="common">European freshwater eel</name>
    <name type="synonym">Muraena anguilla</name>
    <dbReference type="NCBI Taxonomy" id="7936"/>
    <lineage>
        <taxon>Eukaryota</taxon>
        <taxon>Metazoa</taxon>
        <taxon>Chordata</taxon>
        <taxon>Craniata</taxon>
        <taxon>Vertebrata</taxon>
        <taxon>Euteleostomi</taxon>
        <taxon>Actinopterygii</taxon>
        <taxon>Neopterygii</taxon>
        <taxon>Teleostei</taxon>
        <taxon>Anguilliformes</taxon>
        <taxon>Anguillidae</taxon>
        <taxon>Anguilla</taxon>
    </lineage>
</organism>
<dbReference type="AlphaFoldDB" id="A0A0E9RUK7"/>
<keyword evidence="1" id="KW-1133">Transmembrane helix</keyword>
<name>A0A0E9RUK7_ANGAN</name>
<proteinExistence type="predicted"/>
<evidence type="ECO:0000313" key="2">
    <source>
        <dbReference type="EMBL" id="JAH32836.1"/>
    </source>
</evidence>
<reference evidence="2" key="2">
    <citation type="journal article" date="2015" name="Fish Shellfish Immunol.">
        <title>Early steps in the European eel (Anguilla anguilla)-Vibrio vulnificus interaction in the gills: Role of the RtxA13 toxin.</title>
        <authorList>
            <person name="Callol A."/>
            <person name="Pajuelo D."/>
            <person name="Ebbesson L."/>
            <person name="Teles M."/>
            <person name="MacKenzie S."/>
            <person name="Amaro C."/>
        </authorList>
    </citation>
    <scope>NUCLEOTIDE SEQUENCE</scope>
</reference>